<protein>
    <submittedName>
        <fullName evidence="3">Uncharacterized protein</fullName>
    </submittedName>
</protein>
<organism evidence="3 4">
    <name type="scientific">Babesia ovata</name>
    <dbReference type="NCBI Taxonomy" id="189622"/>
    <lineage>
        <taxon>Eukaryota</taxon>
        <taxon>Sar</taxon>
        <taxon>Alveolata</taxon>
        <taxon>Apicomplexa</taxon>
        <taxon>Aconoidasida</taxon>
        <taxon>Piroplasmida</taxon>
        <taxon>Babesiidae</taxon>
        <taxon>Babesia</taxon>
    </lineage>
</organism>
<proteinExistence type="predicted"/>
<evidence type="ECO:0000313" key="4">
    <source>
        <dbReference type="Proteomes" id="UP000236319"/>
    </source>
</evidence>
<dbReference type="OrthoDB" id="10266508at2759"/>
<comment type="caution">
    <text evidence="3">The sequence shown here is derived from an EMBL/GenBank/DDBJ whole genome shotgun (WGS) entry which is preliminary data.</text>
</comment>
<evidence type="ECO:0000313" key="3">
    <source>
        <dbReference type="EMBL" id="GBE63256.1"/>
    </source>
</evidence>
<sequence>MYQGSKEFPTAIEAVTTALQEWDTRLQKRTNALKQRLSDLQSNNYTSFNGALNELSSLSGDALSKVPYQLGVCIQHATELLDAFKVAKKAYSNLDAGLQKRLSDSVNKVELEVEKFHAAATNDELRQALVFTEGQITELEKEVKDIVDRKVHGMEDAIYAKFEKQIRWPIEDVNKKLSQVNRELEEWIREAGGVVRKAVDKCNVILLKVEDRNGQPTELKKAAQTLQTEGTRLLTAAKEAKEQVEALVPAALGAVKIMNDALKGDLHKVREGILNQTKQYATTLPEQIRKVVEKITDEIATRSGTPDSLLDIIEGVKKYAKQFESKFSASVEKMVTAIVNGAVDQYITWYVGSNQGKFNIAKYNNEPQQREAVKKVIQYYLPGYIRDLITGAALTAGLNDITNVSKIGENFREFSKDINRQISSIKAEDVAQQIEGELERVKVLNASSQSKKEFLQSALEIIVSAVNTFSTNMSQELKLLMETCSIVNLESAMATVKGIGAGIGQSLTTVIIPPAGTSVTTQIYDKITRILTEHIGEDDLTDALVSPKVKADKVKIETGNFANYKTYVIQPVNPTAQGRLPDEINKIQSQGMASLNAIPENTVFTCQLEAVNKHLTEITTLVSGGRKRSFADDGDKGVKILLQDLCKGLGNDKVEHAFTRGLAIIKTKIENILGIGKSDEPNTLKKILKDAGKFYNEVIQKHADDAITDIHGFITEEVTEKIRNIQHNVKDLYYTKISGMFNEMKESVNWEISAIDKEIKSDLYSGVKGFLKGLRGNFEMLGLPSFENRLGALKERQNVDPKNGFNTLSNNLKDYLDPILTYVQNDLTKHLSNSQYPSQLSTIHSAVDTLLSHLSTQKHFDHKVPGMLAELKTSVQALHSTNFGNPAYPVLDAFPKSLVRFVEQLERGYVNRYEGGEDAEEFKKFVNDYPKNDELISYGTNLSKVLLTLMEGLRKDVFDLQNECGKTSGGWRNMNIISSNKLGEFFSNRGYLVSKVKQDGELRNHDECKGEKIKSELLTKKITEGSTSPIIKAWKETNKKENPEEISLFDIADFLREFFRKYYEVCQHIHIDKPTSPSNIYQMLQWLSGLYFNPMYEKVKEQFSGLFDKDTKQLSVVVPDKEKHTKDVTLKPSDLDTPIQQVCLRSQLALTAILGHGHADGRYACDFRTNLDKLSYPSNASSCLDMLVDILKRVCLQTYFLYLQCKNSRFRGGWADCHYGRYVGGSSWNCNEFQCANLECKLSGNQNGNLSAGQRCDQHPICGVKSPLQSFLEDGLPGFLPHSFKTPGCKLTCSLRNHNGIPCKTPMGFSDIGIVASHTQKGAYLLGELKHFCGPDSKLNKLCSYLNCLLRVAPQTLSDMFAFYHRLLRFWGDKKKTSVLKSVAFDEAVRKANFGNKETKLDVTFIHQYDSHSSNTHKNGDLFSLINCNQNSNPVVPCGPYLQPLSLEGCDTFSAEHQSDCHAIVRCKNTHPTLYAYGLTFKSPSTLCGEKSETTKRTCQDFCQVLQKVCHGRSVLADLVINKIPAFLWEIRYKFFYTLVALWSLSLLYLLHIAVVRLDVLRIRSHLRSPASHRIAAQSLLAAARVKALANVKYFSP</sequence>
<name>A0A2H6KJT9_9APIC</name>
<dbReference type="GeneID" id="39877026"/>
<reference evidence="3 4" key="1">
    <citation type="journal article" date="2017" name="BMC Genomics">
        <title>Whole-genome assembly of Babesia ovata and comparative genomics between closely related pathogens.</title>
        <authorList>
            <person name="Yamagishi J."/>
            <person name="Asada M."/>
            <person name="Hakimi H."/>
            <person name="Tanaka T.Q."/>
            <person name="Sugimoto C."/>
            <person name="Kawazu S."/>
        </authorList>
    </citation>
    <scope>NUCLEOTIDE SEQUENCE [LARGE SCALE GENOMIC DNA]</scope>
    <source>
        <strain evidence="3 4">Miyake</strain>
    </source>
</reference>
<feature type="transmembrane region" description="Helical" evidence="2">
    <location>
        <begin position="1535"/>
        <end position="1558"/>
    </location>
</feature>
<keyword evidence="4" id="KW-1185">Reference proteome</keyword>
<accession>A0A2H6KJT9</accession>
<feature type="coiled-coil region" evidence="1">
    <location>
        <begin position="122"/>
        <end position="190"/>
    </location>
</feature>
<dbReference type="RefSeq" id="XP_028869499.1">
    <property type="nucleotide sequence ID" value="XM_029013666.1"/>
</dbReference>
<keyword evidence="2" id="KW-0812">Transmembrane</keyword>
<dbReference type="Proteomes" id="UP000236319">
    <property type="component" value="Unassembled WGS sequence"/>
</dbReference>
<evidence type="ECO:0000256" key="2">
    <source>
        <dbReference type="SAM" id="Phobius"/>
    </source>
</evidence>
<dbReference type="EMBL" id="BDSA01000026">
    <property type="protein sequence ID" value="GBE63256.1"/>
    <property type="molecule type" value="Genomic_DNA"/>
</dbReference>
<gene>
    <name evidence="3" type="ORF">BOVATA_047490</name>
</gene>
<keyword evidence="2" id="KW-0472">Membrane</keyword>
<keyword evidence="2" id="KW-1133">Transmembrane helix</keyword>
<dbReference type="VEuPathDB" id="PiroplasmaDB:BOVATA_047490"/>
<keyword evidence="1" id="KW-0175">Coiled coil</keyword>
<evidence type="ECO:0000256" key="1">
    <source>
        <dbReference type="SAM" id="Coils"/>
    </source>
</evidence>